<keyword evidence="8" id="KW-0560">Oxidoreductase</keyword>
<dbReference type="InterPro" id="IPR039428">
    <property type="entry name" value="NUOK/Mnh_C1-like"/>
</dbReference>
<dbReference type="GO" id="GO:0048038">
    <property type="term" value="F:quinone binding"/>
    <property type="evidence" value="ECO:0007669"/>
    <property type="project" value="UniProtKB-KW"/>
</dbReference>
<dbReference type="PANTHER" id="PTHR11434">
    <property type="entry name" value="NADH-UBIQUINONE OXIDOREDUCTASE SUBUNIT ND4L"/>
    <property type="match status" value="1"/>
</dbReference>
<evidence type="ECO:0000256" key="3">
    <source>
        <dbReference type="ARBA" id="ARBA00022448"/>
    </source>
</evidence>
<evidence type="ECO:0000313" key="9">
    <source>
        <dbReference type="Proteomes" id="UP000326944"/>
    </source>
</evidence>
<gene>
    <name evidence="7 8" type="primary">nuoK</name>
    <name evidence="8" type="ORF">FJR48_07385</name>
</gene>
<dbReference type="Proteomes" id="UP000326944">
    <property type="component" value="Chromosome"/>
</dbReference>
<dbReference type="EC" id="7.1.1.-" evidence="7"/>
<dbReference type="InterPro" id="IPR001133">
    <property type="entry name" value="NADH_UbQ_OxRdtase_chain4L/K"/>
</dbReference>
<evidence type="ECO:0000256" key="6">
    <source>
        <dbReference type="ARBA" id="ARBA00023136"/>
    </source>
</evidence>
<dbReference type="AlphaFoldDB" id="A0A5P8P1N1"/>
<keyword evidence="9" id="KW-1185">Reference proteome</keyword>
<feature type="transmembrane region" description="Helical" evidence="7">
    <location>
        <begin position="29"/>
        <end position="48"/>
    </location>
</feature>
<keyword evidence="5 7" id="KW-1133">Transmembrane helix</keyword>
<evidence type="ECO:0000256" key="4">
    <source>
        <dbReference type="ARBA" id="ARBA00022692"/>
    </source>
</evidence>
<evidence type="ECO:0000256" key="7">
    <source>
        <dbReference type="HAMAP-Rule" id="MF_01456"/>
    </source>
</evidence>
<keyword evidence="7" id="KW-0874">Quinone</keyword>
<keyword evidence="7" id="KW-1003">Cell membrane</keyword>
<protein>
    <recommendedName>
        <fullName evidence="7">NADH-quinone oxidoreductase subunit K</fullName>
        <ecNumber evidence="7">7.1.1.-</ecNumber>
    </recommendedName>
    <alternativeName>
        <fullName evidence="7">NADH dehydrogenase I subunit K</fullName>
    </alternativeName>
    <alternativeName>
        <fullName evidence="7">NDH-1 subunit K</fullName>
    </alternativeName>
</protein>
<dbReference type="GO" id="GO:0050136">
    <property type="term" value="F:NADH dehydrogenase (quinone) (non-electrogenic) activity"/>
    <property type="evidence" value="ECO:0007669"/>
    <property type="project" value="UniProtKB-UniRule"/>
</dbReference>
<evidence type="ECO:0000256" key="1">
    <source>
        <dbReference type="ARBA" id="ARBA00004141"/>
    </source>
</evidence>
<feature type="transmembrane region" description="Helical" evidence="7">
    <location>
        <begin position="6"/>
        <end position="22"/>
    </location>
</feature>
<dbReference type="GO" id="GO:0042773">
    <property type="term" value="P:ATP synthesis coupled electron transport"/>
    <property type="evidence" value="ECO:0007669"/>
    <property type="project" value="InterPro"/>
</dbReference>
<dbReference type="Pfam" id="PF00420">
    <property type="entry name" value="Oxidored_q2"/>
    <property type="match status" value="1"/>
</dbReference>
<dbReference type="NCBIfam" id="NF004320">
    <property type="entry name" value="PRK05715.1-2"/>
    <property type="match status" value="1"/>
</dbReference>
<evidence type="ECO:0000256" key="5">
    <source>
        <dbReference type="ARBA" id="ARBA00022989"/>
    </source>
</evidence>
<keyword evidence="6 7" id="KW-0472">Membrane</keyword>
<dbReference type="KEGG" id="sulg:FJR48_07385"/>
<name>A0A5P8P1N1_9BACT</name>
<keyword evidence="7" id="KW-0520">NAD</keyword>
<organism evidence="8 9">
    <name type="scientific">Sulfurimonas lithotrophica</name>
    <dbReference type="NCBI Taxonomy" id="2590022"/>
    <lineage>
        <taxon>Bacteria</taxon>
        <taxon>Pseudomonadati</taxon>
        <taxon>Campylobacterota</taxon>
        <taxon>Epsilonproteobacteria</taxon>
        <taxon>Campylobacterales</taxon>
        <taxon>Sulfurimonadaceae</taxon>
        <taxon>Sulfurimonas</taxon>
    </lineage>
</organism>
<evidence type="ECO:0000313" key="8">
    <source>
        <dbReference type="EMBL" id="QFR49565.1"/>
    </source>
</evidence>
<comment type="catalytic activity">
    <reaction evidence="7">
        <text>a quinone + NADH + 5 H(+)(in) = a quinol + NAD(+) + 4 H(+)(out)</text>
        <dbReference type="Rhea" id="RHEA:57888"/>
        <dbReference type="ChEBI" id="CHEBI:15378"/>
        <dbReference type="ChEBI" id="CHEBI:24646"/>
        <dbReference type="ChEBI" id="CHEBI:57540"/>
        <dbReference type="ChEBI" id="CHEBI:57945"/>
        <dbReference type="ChEBI" id="CHEBI:132124"/>
    </reaction>
</comment>
<dbReference type="GO" id="GO:0005886">
    <property type="term" value="C:plasma membrane"/>
    <property type="evidence" value="ECO:0007669"/>
    <property type="project" value="UniProtKB-SubCell"/>
</dbReference>
<keyword evidence="7" id="KW-1278">Translocase</keyword>
<comment type="subcellular location">
    <subcellularLocation>
        <location evidence="7">Cell membrane</location>
        <topology evidence="7">Multi-pass membrane protein</topology>
    </subcellularLocation>
    <subcellularLocation>
        <location evidence="1">Membrane</location>
        <topology evidence="1">Multi-pass membrane protein</topology>
    </subcellularLocation>
</comment>
<feature type="transmembrane region" description="Helical" evidence="7">
    <location>
        <begin position="60"/>
        <end position="82"/>
    </location>
</feature>
<dbReference type="EMBL" id="CP043617">
    <property type="protein sequence ID" value="QFR49565.1"/>
    <property type="molecule type" value="Genomic_DNA"/>
</dbReference>
<dbReference type="GO" id="GO:0030964">
    <property type="term" value="C:NADH dehydrogenase complex"/>
    <property type="evidence" value="ECO:0007669"/>
    <property type="project" value="TreeGrafter"/>
</dbReference>
<dbReference type="Gene3D" id="1.10.287.3510">
    <property type="match status" value="1"/>
</dbReference>
<comment type="similarity">
    <text evidence="2 7">Belongs to the complex I subunit 4L family.</text>
</comment>
<keyword evidence="4 7" id="KW-0812">Transmembrane</keyword>
<comment type="subunit">
    <text evidence="7">NDH-1 is composed of 14 different subunits. Subunits NuoA, H, J, K, L, M, N constitute the membrane sector of the complex.</text>
</comment>
<dbReference type="PANTHER" id="PTHR11434:SF16">
    <property type="entry name" value="NADH-UBIQUINONE OXIDOREDUCTASE CHAIN 4L"/>
    <property type="match status" value="1"/>
</dbReference>
<keyword evidence="7" id="KW-0830">Ubiquinone</keyword>
<comment type="function">
    <text evidence="7">NDH-1 shuttles electrons from NADH, via FMN and iron-sulfur (Fe-S) centers, to quinones in the respiratory chain. The immediate electron acceptor for the enzyme in this species is believed to be ubiquinone. Couples the redox reaction to proton translocation (for every two electrons transferred, four hydrogen ions are translocated across the cytoplasmic membrane), and thus conserves the redox energy in a proton gradient.</text>
</comment>
<dbReference type="RefSeq" id="WP_152307509.1">
    <property type="nucleotide sequence ID" value="NZ_CP043617.1"/>
</dbReference>
<dbReference type="HAMAP" id="MF_01456">
    <property type="entry name" value="NDH1_NuoK"/>
    <property type="match status" value="1"/>
</dbReference>
<evidence type="ECO:0000256" key="2">
    <source>
        <dbReference type="ARBA" id="ARBA00010519"/>
    </source>
</evidence>
<keyword evidence="3 7" id="KW-0813">Transport</keyword>
<sequence>MNPNMFFLLASVLFSIGLVGIVSRRNLFVVYLSIELMLSSINLILATLSKLSNDPSGSVMALIMIAVIAAEAALFLAIIIHLNRLRRSVDSDDFKDLAQRGVK</sequence>
<accession>A0A5P8P1N1</accession>
<proteinExistence type="inferred from homology"/>
<reference evidence="8 9" key="1">
    <citation type="submission" date="2019-09" db="EMBL/GenBank/DDBJ databases">
        <title>Sulfurimonas gotlandica sp. nov., a chemoautotrophic and psychrotolerant epsilonproteobacterium isolated from a pelagic redoxcline, and an emended description of the genus Sulfurimonas.</title>
        <authorList>
            <person name="Wang S."/>
            <person name="Jiang L."/>
            <person name="Shao S."/>
        </authorList>
    </citation>
    <scope>NUCLEOTIDE SEQUENCE [LARGE SCALE GENOMIC DNA]</scope>
    <source>
        <strain evidence="8 9">GYSZ_1</strain>
    </source>
</reference>
<dbReference type="OrthoDB" id="9810120at2"/>